<evidence type="ECO:0000313" key="12">
    <source>
        <dbReference type="EMBL" id="SEI84877.1"/>
    </source>
</evidence>
<dbReference type="PROSITE" id="PS51257">
    <property type="entry name" value="PROKAR_LIPOPROTEIN"/>
    <property type="match status" value="1"/>
</dbReference>
<feature type="transmembrane region" description="Helical" evidence="10">
    <location>
        <begin position="77"/>
        <end position="97"/>
    </location>
</feature>
<evidence type="ECO:0000256" key="10">
    <source>
        <dbReference type="SAM" id="Phobius"/>
    </source>
</evidence>
<evidence type="ECO:0000256" key="2">
    <source>
        <dbReference type="ARBA" id="ARBA00022448"/>
    </source>
</evidence>
<dbReference type="InterPro" id="IPR047196">
    <property type="entry name" value="YidC_ALB_C"/>
</dbReference>
<dbReference type="GO" id="GO:0051205">
    <property type="term" value="P:protein insertion into membrane"/>
    <property type="evidence" value="ECO:0007669"/>
    <property type="project" value="TreeGrafter"/>
</dbReference>
<feature type="transmembrane region" description="Helical" evidence="10">
    <location>
        <begin position="240"/>
        <end position="262"/>
    </location>
</feature>
<evidence type="ECO:0000259" key="11">
    <source>
        <dbReference type="Pfam" id="PF02096"/>
    </source>
</evidence>
<keyword evidence="2" id="KW-0813">Transport</keyword>
<dbReference type="Pfam" id="PF02096">
    <property type="entry name" value="60KD_IMP"/>
    <property type="match status" value="1"/>
</dbReference>
<organism evidence="12 13">
    <name type="scientific">Sharpea azabuensis</name>
    <dbReference type="NCBI Taxonomy" id="322505"/>
    <lineage>
        <taxon>Bacteria</taxon>
        <taxon>Bacillati</taxon>
        <taxon>Bacillota</taxon>
        <taxon>Erysipelotrichia</taxon>
        <taxon>Erysipelotrichales</taxon>
        <taxon>Coprobacillaceae</taxon>
        <taxon>Sharpea</taxon>
    </lineage>
</organism>
<dbReference type="PANTHER" id="PTHR12428:SF65">
    <property type="entry name" value="CYTOCHROME C OXIDASE ASSEMBLY PROTEIN COX18, MITOCHONDRIAL"/>
    <property type="match status" value="1"/>
</dbReference>
<comment type="similarity">
    <text evidence="9">Belongs to the OXA1/ALB3/YidC family.</text>
</comment>
<dbReference type="Proteomes" id="UP000183028">
    <property type="component" value="Unassembled WGS sequence"/>
</dbReference>
<comment type="subcellular location">
    <subcellularLocation>
        <location evidence="1">Cell membrane</location>
        <topology evidence="1">Multi-pass membrane protein</topology>
    </subcellularLocation>
    <subcellularLocation>
        <location evidence="9">Membrane</location>
        <topology evidence="9">Multi-pass membrane protein</topology>
    </subcellularLocation>
</comment>
<keyword evidence="13" id="KW-1185">Reference proteome</keyword>
<feature type="domain" description="Membrane insertase YidC/Oxa/ALB C-terminal" evidence="11">
    <location>
        <begin position="79"/>
        <end position="276"/>
    </location>
</feature>
<dbReference type="OrthoDB" id="9780552at2"/>
<evidence type="ECO:0000256" key="4">
    <source>
        <dbReference type="ARBA" id="ARBA00022692"/>
    </source>
</evidence>
<name>A0A1H6U5L2_9FIRM</name>
<evidence type="ECO:0000256" key="7">
    <source>
        <dbReference type="ARBA" id="ARBA00023136"/>
    </source>
</evidence>
<feature type="transmembrane region" description="Helical" evidence="10">
    <location>
        <begin position="50"/>
        <end position="71"/>
    </location>
</feature>
<dbReference type="EMBL" id="FNYK01000028">
    <property type="protein sequence ID" value="SEI84877.1"/>
    <property type="molecule type" value="Genomic_DNA"/>
</dbReference>
<sequence>MVLDNRTKKYLKVFALIAFMVVLAGCANNLDKSGKLIADRAITESTKWSINAGFFDFLLVIPIAKGILFINSLTGNVLWGVIIMTILINLIILPIMIKSTVSTQKMQLIQPEMEKIQNKYRGMNDQTSQLRMQNEIMALYKKNNVSMFGSFITFITLPIMFAMWQAVQRVQILYSTTVFGMNLGLTPMSQITKGHFIYVILVAIMGLSQFGAIEINNIMLKRNKNYKPSSTQNSMKSMNIVMTVMIIYFGLVMPTAMSFYWITTNIITVLRTVYIQIHYIEKEQAAKEKNVVR</sequence>
<dbReference type="STRING" id="322505.SAMN04487836_10448"/>
<keyword evidence="6 10" id="KW-1133">Transmembrane helix</keyword>
<dbReference type="eggNOG" id="COG0706">
    <property type="taxonomic scope" value="Bacteria"/>
</dbReference>
<gene>
    <name evidence="12" type="ORF">SAMN04487834_102816</name>
</gene>
<evidence type="ECO:0000256" key="5">
    <source>
        <dbReference type="ARBA" id="ARBA00022927"/>
    </source>
</evidence>
<evidence type="ECO:0000256" key="6">
    <source>
        <dbReference type="ARBA" id="ARBA00022989"/>
    </source>
</evidence>
<feature type="transmembrane region" description="Helical" evidence="10">
    <location>
        <begin position="12"/>
        <end position="30"/>
    </location>
</feature>
<feature type="transmembrane region" description="Helical" evidence="10">
    <location>
        <begin position="196"/>
        <end position="219"/>
    </location>
</feature>
<dbReference type="InterPro" id="IPR001708">
    <property type="entry name" value="YidC/ALB3/OXA1/COX18"/>
</dbReference>
<proteinExistence type="inferred from homology"/>
<dbReference type="CDD" id="cd20070">
    <property type="entry name" value="5TM_YidC_Alb3"/>
    <property type="match status" value="1"/>
</dbReference>
<dbReference type="GeneID" id="54119291"/>
<keyword evidence="8" id="KW-0143">Chaperone</keyword>
<evidence type="ECO:0000256" key="9">
    <source>
        <dbReference type="RuleBase" id="RU003945"/>
    </source>
</evidence>
<dbReference type="RefSeq" id="WP_033161884.1">
    <property type="nucleotide sequence ID" value="NZ_CACVPP010000002.1"/>
</dbReference>
<protein>
    <submittedName>
        <fullName evidence="12">YidC/Oxa1 family membrane protein insertase</fullName>
    </submittedName>
</protein>
<dbReference type="NCBIfam" id="TIGR03592">
    <property type="entry name" value="yidC_oxa1_cterm"/>
    <property type="match status" value="1"/>
</dbReference>
<keyword evidence="7 10" id="KW-0472">Membrane</keyword>
<dbReference type="GO" id="GO:0005886">
    <property type="term" value="C:plasma membrane"/>
    <property type="evidence" value="ECO:0007669"/>
    <property type="project" value="UniProtKB-SubCell"/>
</dbReference>
<evidence type="ECO:0000313" key="13">
    <source>
        <dbReference type="Proteomes" id="UP000183028"/>
    </source>
</evidence>
<evidence type="ECO:0000256" key="3">
    <source>
        <dbReference type="ARBA" id="ARBA00022475"/>
    </source>
</evidence>
<reference evidence="13" key="1">
    <citation type="submission" date="2016-10" db="EMBL/GenBank/DDBJ databases">
        <authorList>
            <person name="Varghese N."/>
        </authorList>
    </citation>
    <scope>NUCLEOTIDE SEQUENCE [LARGE SCALE GENOMIC DNA]</scope>
    <source>
        <strain evidence="13">DSM 20406</strain>
    </source>
</reference>
<dbReference type="PANTHER" id="PTHR12428">
    <property type="entry name" value="OXA1"/>
    <property type="match status" value="1"/>
</dbReference>
<evidence type="ECO:0000256" key="1">
    <source>
        <dbReference type="ARBA" id="ARBA00004651"/>
    </source>
</evidence>
<dbReference type="InterPro" id="IPR028055">
    <property type="entry name" value="YidC/Oxa/ALB_C"/>
</dbReference>
<dbReference type="GO" id="GO:0032977">
    <property type="term" value="F:membrane insertase activity"/>
    <property type="evidence" value="ECO:0007669"/>
    <property type="project" value="InterPro"/>
</dbReference>
<keyword evidence="5" id="KW-0653">Protein transport</keyword>
<dbReference type="AlphaFoldDB" id="A0A1H6U5L2"/>
<feature type="transmembrane region" description="Helical" evidence="10">
    <location>
        <begin position="145"/>
        <end position="167"/>
    </location>
</feature>
<evidence type="ECO:0000256" key="8">
    <source>
        <dbReference type="ARBA" id="ARBA00023186"/>
    </source>
</evidence>
<keyword evidence="3" id="KW-1003">Cell membrane</keyword>
<dbReference type="GO" id="GO:0015031">
    <property type="term" value="P:protein transport"/>
    <property type="evidence" value="ECO:0007669"/>
    <property type="project" value="UniProtKB-KW"/>
</dbReference>
<accession>A0A1H6U5L2</accession>
<keyword evidence="4 9" id="KW-0812">Transmembrane</keyword>